<dbReference type="EnsemblPlants" id="OPUNC03G30830.2">
    <property type="protein sequence ID" value="OPUNC03G30830.2"/>
    <property type="gene ID" value="OPUNC03G30830"/>
</dbReference>
<proteinExistence type="predicted"/>
<evidence type="ECO:0000313" key="3">
    <source>
        <dbReference type="Proteomes" id="UP000026962"/>
    </source>
</evidence>
<dbReference type="AlphaFoldDB" id="A0A0E0KIV5"/>
<dbReference type="Gramene" id="OPUNC03G30830.2">
    <property type="protein sequence ID" value="OPUNC03G30830.2"/>
    <property type="gene ID" value="OPUNC03G30830"/>
</dbReference>
<keyword evidence="3" id="KW-1185">Reference proteome</keyword>
<feature type="compositionally biased region" description="Low complexity" evidence="1">
    <location>
        <begin position="38"/>
        <end position="51"/>
    </location>
</feature>
<dbReference type="Proteomes" id="UP000026962">
    <property type="component" value="Chromosome 3"/>
</dbReference>
<dbReference type="HOGENOM" id="CLU_2389755_0_0_1"/>
<protein>
    <submittedName>
        <fullName evidence="2">Uncharacterized protein</fullName>
    </submittedName>
</protein>
<organism evidence="2">
    <name type="scientific">Oryza punctata</name>
    <name type="common">Red rice</name>
    <dbReference type="NCBI Taxonomy" id="4537"/>
    <lineage>
        <taxon>Eukaryota</taxon>
        <taxon>Viridiplantae</taxon>
        <taxon>Streptophyta</taxon>
        <taxon>Embryophyta</taxon>
        <taxon>Tracheophyta</taxon>
        <taxon>Spermatophyta</taxon>
        <taxon>Magnoliopsida</taxon>
        <taxon>Liliopsida</taxon>
        <taxon>Poales</taxon>
        <taxon>Poaceae</taxon>
        <taxon>BOP clade</taxon>
        <taxon>Oryzoideae</taxon>
        <taxon>Oryzeae</taxon>
        <taxon>Oryzinae</taxon>
        <taxon>Oryza</taxon>
    </lineage>
</organism>
<name>A0A0E0KIV5_ORYPU</name>
<evidence type="ECO:0000313" key="2">
    <source>
        <dbReference type="EnsemblPlants" id="OPUNC03G30830.2"/>
    </source>
</evidence>
<sequence>MDGADHPGAHFGGPARVACLDYRGRETEREGERGRQAGSHSLCSSSSSPNTGGQGGGISPGSCEGEQLQRPGVVVGDGHGCGVEWCGGAQVVLGLCQVA</sequence>
<evidence type="ECO:0000256" key="1">
    <source>
        <dbReference type="SAM" id="MobiDB-lite"/>
    </source>
</evidence>
<feature type="compositionally biased region" description="Basic and acidic residues" evidence="1">
    <location>
        <begin position="22"/>
        <end position="35"/>
    </location>
</feature>
<accession>A0A0E0KIV5</accession>
<feature type="region of interest" description="Disordered" evidence="1">
    <location>
        <begin position="22"/>
        <end position="69"/>
    </location>
</feature>
<reference evidence="2" key="1">
    <citation type="submission" date="2015-04" db="UniProtKB">
        <authorList>
            <consortium name="EnsemblPlants"/>
        </authorList>
    </citation>
    <scope>IDENTIFICATION</scope>
</reference>
<reference evidence="2" key="2">
    <citation type="submission" date="2018-05" db="EMBL/GenBank/DDBJ databases">
        <title>OpunRS2 (Oryza punctata Reference Sequence Version 2).</title>
        <authorList>
            <person name="Zhang J."/>
            <person name="Kudrna D."/>
            <person name="Lee S."/>
            <person name="Talag J."/>
            <person name="Welchert J."/>
            <person name="Wing R.A."/>
        </authorList>
    </citation>
    <scope>NUCLEOTIDE SEQUENCE [LARGE SCALE GENOMIC DNA]</scope>
</reference>